<evidence type="ECO:0000259" key="8">
    <source>
        <dbReference type="PROSITE" id="PS51846"/>
    </source>
</evidence>
<feature type="transmembrane region" description="Helical" evidence="7">
    <location>
        <begin position="102"/>
        <end position="119"/>
    </location>
</feature>
<dbReference type="PANTHER" id="PTHR12064:SF76">
    <property type="entry name" value="CNNM TRANSMEMBRANE DOMAIN-CONTAINING PROTEIN"/>
    <property type="match status" value="1"/>
</dbReference>
<dbReference type="SUPFAM" id="SSF54631">
    <property type="entry name" value="CBS-domain pair"/>
    <property type="match status" value="1"/>
</dbReference>
<evidence type="ECO:0000313" key="9">
    <source>
        <dbReference type="EMBL" id="KAK3030555.1"/>
    </source>
</evidence>
<evidence type="ECO:0000256" key="1">
    <source>
        <dbReference type="ARBA" id="ARBA00004141"/>
    </source>
</evidence>
<feature type="transmembrane region" description="Helical" evidence="7">
    <location>
        <begin position="20"/>
        <end position="49"/>
    </location>
</feature>
<keyword evidence="2 5" id="KW-0812">Transmembrane</keyword>
<organism evidence="9 10">
    <name type="scientific">Escallonia herrerae</name>
    <dbReference type="NCBI Taxonomy" id="1293975"/>
    <lineage>
        <taxon>Eukaryota</taxon>
        <taxon>Viridiplantae</taxon>
        <taxon>Streptophyta</taxon>
        <taxon>Embryophyta</taxon>
        <taxon>Tracheophyta</taxon>
        <taxon>Spermatophyta</taxon>
        <taxon>Magnoliopsida</taxon>
        <taxon>eudicotyledons</taxon>
        <taxon>Gunneridae</taxon>
        <taxon>Pentapetalae</taxon>
        <taxon>asterids</taxon>
        <taxon>campanulids</taxon>
        <taxon>Escalloniales</taxon>
        <taxon>Escalloniaceae</taxon>
        <taxon>Escallonia</taxon>
    </lineage>
</organism>
<dbReference type="GO" id="GO:0005737">
    <property type="term" value="C:cytoplasm"/>
    <property type="evidence" value="ECO:0007669"/>
    <property type="project" value="TreeGrafter"/>
</dbReference>
<name>A0AA89B745_9ASTE</name>
<dbReference type="PANTHER" id="PTHR12064">
    <property type="entry name" value="METAL TRANSPORTER CNNM"/>
    <property type="match status" value="1"/>
</dbReference>
<dbReference type="Gene3D" id="3.10.580.10">
    <property type="entry name" value="CBS-domain"/>
    <property type="match status" value="2"/>
</dbReference>
<dbReference type="EMBL" id="JAVXUP010000336">
    <property type="protein sequence ID" value="KAK3030555.1"/>
    <property type="molecule type" value="Genomic_DNA"/>
</dbReference>
<gene>
    <name evidence="9" type="ORF">RJ639_039585</name>
</gene>
<protein>
    <recommendedName>
        <fullName evidence="8">CNNM transmembrane domain-containing protein</fullName>
    </recommendedName>
</protein>
<evidence type="ECO:0000313" key="10">
    <source>
        <dbReference type="Proteomes" id="UP001188597"/>
    </source>
</evidence>
<dbReference type="GO" id="GO:0016020">
    <property type="term" value="C:membrane"/>
    <property type="evidence" value="ECO:0007669"/>
    <property type="project" value="UniProtKB-SubCell"/>
</dbReference>
<evidence type="ECO:0000256" key="2">
    <source>
        <dbReference type="ARBA" id="ARBA00022692"/>
    </source>
</evidence>
<dbReference type="Proteomes" id="UP001188597">
    <property type="component" value="Unassembled WGS sequence"/>
</dbReference>
<dbReference type="InterPro" id="IPR002550">
    <property type="entry name" value="CNNM"/>
</dbReference>
<dbReference type="GO" id="GO:0010960">
    <property type="term" value="P:magnesium ion homeostasis"/>
    <property type="evidence" value="ECO:0007669"/>
    <property type="project" value="InterPro"/>
</dbReference>
<comment type="subcellular location">
    <subcellularLocation>
        <location evidence="1">Membrane</location>
        <topology evidence="1">Multi-pass membrane protein</topology>
    </subcellularLocation>
</comment>
<comment type="caution">
    <text evidence="9">The sequence shown here is derived from an EMBL/GenBank/DDBJ whole genome shotgun (WGS) entry which is preliminary data.</text>
</comment>
<dbReference type="CDD" id="cd04590">
    <property type="entry name" value="CBS_pair_CorC_HlyC_assoc"/>
    <property type="match status" value="1"/>
</dbReference>
<evidence type="ECO:0000256" key="3">
    <source>
        <dbReference type="ARBA" id="ARBA00022989"/>
    </source>
</evidence>
<dbReference type="PROSITE" id="PS51846">
    <property type="entry name" value="CNNM"/>
    <property type="match status" value="1"/>
</dbReference>
<dbReference type="Pfam" id="PF01595">
    <property type="entry name" value="CNNM"/>
    <property type="match status" value="1"/>
</dbReference>
<accession>A0AA89B745</accession>
<evidence type="ECO:0000256" key="7">
    <source>
        <dbReference type="SAM" id="Phobius"/>
    </source>
</evidence>
<evidence type="ECO:0000256" key="4">
    <source>
        <dbReference type="ARBA" id="ARBA00023136"/>
    </source>
</evidence>
<feature type="region of interest" description="Disordered" evidence="6">
    <location>
        <begin position="417"/>
        <end position="436"/>
    </location>
</feature>
<dbReference type="AlphaFoldDB" id="A0AA89B745"/>
<dbReference type="InterPro" id="IPR044751">
    <property type="entry name" value="Ion_transp-like_CBS"/>
</dbReference>
<keyword evidence="4 5" id="KW-0472">Membrane</keyword>
<dbReference type="GO" id="GO:0030026">
    <property type="term" value="P:intracellular manganese ion homeostasis"/>
    <property type="evidence" value="ECO:0007669"/>
    <property type="project" value="TreeGrafter"/>
</dbReference>
<dbReference type="InterPro" id="IPR045095">
    <property type="entry name" value="ACDP"/>
</dbReference>
<feature type="non-terminal residue" evidence="9">
    <location>
        <position position="1"/>
    </location>
</feature>
<evidence type="ECO:0000256" key="6">
    <source>
        <dbReference type="SAM" id="MobiDB-lite"/>
    </source>
</evidence>
<dbReference type="InterPro" id="IPR046342">
    <property type="entry name" value="CBS_dom_sf"/>
</dbReference>
<sequence>EEKESLEMGANAPCCGTTFSLYVLIVAGLVAFAGLMAGLTLGLMSLGLVDLEVLIKSGRPQDRIHAAKIFPVVKNQHLLLCTLLIGNSLAMESLPIFLDRLVPPWAAVLLSVTLILMFGEPVYTYILLSFMFVHLITDIAPSNLYSLWFDCWGDGAPFVQLLLWLFFPIAYPISKVLDWMLGKGHAALLRRAELKTFVDFHGNEAGKGGTLTHDETTIIAGALELTEKTAKDAMTPISKAFSLDLDGTLTLDTLNAIMAMGHSRVPVYSGNQTNIIGLILVYMFFLSGSHNIHETLLTGLDQTLEGEKCEGSRPLVKCKAYVNSRVINGSRTKVKSLLTVDPDNAVPLRRMILRKIPRVSENMPLYDILNEFQKGHSHIAVVYKDLNETTETAKQIKKEHAERGLFADNVSIKADLHDADKTSKRSPPPTPAFKKRHKGCSFCILDSENSPIPEFPPNEEAVGVISMEDVIEELLQEEILDETDEYVNIHNRIKVNMHAPQEKATDTNSQQQSPGLPDPGTPDLSPVSSKGRL</sequence>
<feature type="region of interest" description="Disordered" evidence="6">
    <location>
        <begin position="497"/>
        <end position="533"/>
    </location>
</feature>
<feature type="domain" description="CNNM transmembrane" evidence="8">
    <location>
        <begin position="15"/>
        <end position="215"/>
    </location>
</feature>
<reference evidence="9" key="1">
    <citation type="submission" date="2022-12" db="EMBL/GenBank/DDBJ databases">
        <title>Draft genome assemblies for two species of Escallonia (Escalloniales).</title>
        <authorList>
            <person name="Chanderbali A."/>
            <person name="Dervinis C."/>
            <person name="Anghel I."/>
            <person name="Soltis D."/>
            <person name="Soltis P."/>
            <person name="Zapata F."/>
        </authorList>
    </citation>
    <scope>NUCLEOTIDE SEQUENCE</scope>
    <source>
        <strain evidence="9">UCBG64.0493</strain>
        <tissue evidence="9">Leaf</tissue>
    </source>
</reference>
<feature type="transmembrane region" description="Helical" evidence="7">
    <location>
        <begin position="78"/>
        <end position="96"/>
    </location>
</feature>
<proteinExistence type="predicted"/>
<keyword evidence="3 5" id="KW-1133">Transmembrane helix</keyword>
<evidence type="ECO:0000256" key="5">
    <source>
        <dbReference type="PROSITE-ProRule" id="PRU01193"/>
    </source>
</evidence>
<keyword evidence="10" id="KW-1185">Reference proteome</keyword>